<dbReference type="KEGG" id="smen:SAMEA4412692_0607"/>
<organism evidence="2 3">
    <name type="scientific">Streptococcus merionis</name>
    <dbReference type="NCBI Taxonomy" id="400065"/>
    <lineage>
        <taxon>Bacteria</taxon>
        <taxon>Bacillati</taxon>
        <taxon>Bacillota</taxon>
        <taxon>Bacilli</taxon>
        <taxon>Lactobacillales</taxon>
        <taxon>Streptococcaceae</taxon>
        <taxon>Streptococcus</taxon>
    </lineage>
</organism>
<proteinExistence type="predicted"/>
<dbReference type="RefSeq" id="WP_018374594.1">
    <property type="nucleotide sequence ID" value="NZ_LT906439.1"/>
</dbReference>
<keyword evidence="1" id="KW-0732">Signal</keyword>
<feature type="chain" id="PRO_5011305074" description="Lipoprotein" evidence="1">
    <location>
        <begin position="22"/>
        <end position="120"/>
    </location>
</feature>
<dbReference type="EMBL" id="LT906439">
    <property type="protein sequence ID" value="SNU87330.1"/>
    <property type="molecule type" value="Genomic_DNA"/>
</dbReference>
<gene>
    <name evidence="2" type="ORF">SAMEA4412692_00607</name>
</gene>
<evidence type="ECO:0000313" key="2">
    <source>
        <dbReference type="EMBL" id="SNU87330.1"/>
    </source>
</evidence>
<reference evidence="2 3" key="1">
    <citation type="submission" date="2017-06" db="EMBL/GenBank/DDBJ databases">
        <authorList>
            <consortium name="Pathogen Informatics"/>
        </authorList>
    </citation>
    <scope>NUCLEOTIDE SEQUENCE [LARGE SCALE GENOMIC DNA]</scope>
    <source>
        <strain evidence="2 3">NCTC13788</strain>
    </source>
</reference>
<feature type="signal peptide" evidence="1">
    <location>
        <begin position="1"/>
        <end position="21"/>
    </location>
</feature>
<protein>
    <recommendedName>
        <fullName evidence="4">Lipoprotein</fullName>
    </recommendedName>
</protein>
<dbReference type="PROSITE" id="PS51257">
    <property type="entry name" value="PROKAR_LIPOPROTEIN"/>
    <property type="match status" value="1"/>
</dbReference>
<evidence type="ECO:0008006" key="4">
    <source>
        <dbReference type="Google" id="ProtNLM"/>
    </source>
</evidence>
<name>A0A239SPJ7_9STRE</name>
<dbReference type="Proteomes" id="UP000215185">
    <property type="component" value="Chromosome 1"/>
</dbReference>
<sequence length="120" mass="13244">MKKKLLSILALGLTILLVACGQRNNLTTDDFPSIGSGLTKSSLEQAVGKPHESSKSPLDVAKMMLQIFDASKEVDPKWNPENTPTEYYLYKLSDGNTAMVAILVDDQVVEITTNPLRYEE</sequence>
<dbReference type="STRING" id="1123308.GCA_000380085_02049"/>
<keyword evidence="3" id="KW-1185">Reference proteome</keyword>
<accession>A0A239SPJ7</accession>
<evidence type="ECO:0000313" key="3">
    <source>
        <dbReference type="Proteomes" id="UP000215185"/>
    </source>
</evidence>
<dbReference type="AlphaFoldDB" id="A0A239SPJ7"/>
<evidence type="ECO:0000256" key="1">
    <source>
        <dbReference type="SAM" id="SignalP"/>
    </source>
</evidence>